<dbReference type="PANTHER" id="PTHR30537">
    <property type="entry name" value="HTH-TYPE TRANSCRIPTIONAL REGULATOR"/>
    <property type="match status" value="1"/>
</dbReference>
<dbReference type="AlphaFoldDB" id="A0A1N7SEX6"/>
<proteinExistence type="inferred from homology"/>
<dbReference type="GO" id="GO:0043565">
    <property type="term" value="F:sequence-specific DNA binding"/>
    <property type="evidence" value="ECO:0007669"/>
    <property type="project" value="TreeGrafter"/>
</dbReference>
<dbReference type="Gene3D" id="3.40.190.10">
    <property type="entry name" value="Periplasmic binding protein-like II"/>
    <property type="match status" value="1"/>
</dbReference>
<organism evidence="2 3">
    <name type="scientific">Paraburkholderia piptadeniae</name>
    <dbReference type="NCBI Taxonomy" id="1701573"/>
    <lineage>
        <taxon>Bacteria</taxon>
        <taxon>Pseudomonadati</taxon>
        <taxon>Pseudomonadota</taxon>
        <taxon>Betaproteobacteria</taxon>
        <taxon>Burkholderiales</taxon>
        <taxon>Burkholderiaceae</taxon>
        <taxon>Paraburkholderia</taxon>
    </lineage>
</organism>
<evidence type="ECO:0000256" key="1">
    <source>
        <dbReference type="ARBA" id="ARBA00009437"/>
    </source>
</evidence>
<dbReference type="GO" id="GO:0003700">
    <property type="term" value="F:DNA-binding transcription factor activity"/>
    <property type="evidence" value="ECO:0007669"/>
    <property type="project" value="TreeGrafter"/>
</dbReference>
<dbReference type="EMBL" id="CYGY02000049">
    <property type="protein sequence ID" value="SIT45943.1"/>
    <property type="molecule type" value="Genomic_DNA"/>
</dbReference>
<reference evidence="2" key="1">
    <citation type="submission" date="2016-12" db="EMBL/GenBank/DDBJ databases">
        <authorList>
            <person name="Moulin L."/>
        </authorList>
    </citation>
    <scope>NUCLEOTIDE SEQUENCE [LARGE SCALE GENOMIC DNA]</scope>
    <source>
        <strain evidence="2">STM 7183</strain>
    </source>
</reference>
<dbReference type="Proteomes" id="UP000195569">
    <property type="component" value="Unassembled WGS sequence"/>
</dbReference>
<name>A0A1N7SEX6_9BURK</name>
<comment type="caution">
    <text evidence="2">The sequence shown here is derived from an EMBL/GenBank/DDBJ whole genome shotgun (WGS) entry which is preliminary data.</text>
</comment>
<dbReference type="SUPFAM" id="SSF53850">
    <property type="entry name" value="Periplasmic binding protein-like II"/>
    <property type="match status" value="1"/>
</dbReference>
<evidence type="ECO:0000313" key="2">
    <source>
        <dbReference type="EMBL" id="SIT45943.1"/>
    </source>
</evidence>
<dbReference type="GO" id="GO:0006351">
    <property type="term" value="P:DNA-templated transcription"/>
    <property type="evidence" value="ECO:0007669"/>
    <property type="project" value="TreeGrafter"/>
</dbReference>
<dbReference type="PANTHER" id="PTHR30537:SF5">
    <property type="entry name" value="HTH-TYPE TRANSCRIPTIONAL ACTIVATOR TTDR-RELATED"/>
    <property type="match status" value="1"/>
</dbReference>
<protein>
    <submittedName>
        <fullName evidence="2">Uncharacterized protein</fullName>
    </submittedName>
</protein>
<keyword evidence="3" id="KW-1185">Reference proteome</keyword>
<dbReference type="InterPro" id="IPR058163">
    <property type="entry name" value="LysR-type_TF_proteobact-type"/>
</dbReference>
<comment type="similarity">
    <text evidence="1">Belongs to the LysR transcriptional regulatory family.</text>
</comment>
<accession>A0A1N7SEX6</accession>
<gene>
    <name evidence="2" type="ORF">BN2476_490069</name>
</gene>
<evidence type="ECO:0000313" key="3">
    <source>
        <dbReference type="Proteomes" id="UP000195569"/>
    </source>
</evidence>
<sequence>MLCQCRMRQRPLFDFLQASGIFTPPTASGRFSTVDGSKEAPRIDGFSTLVIRHTSVIYGHRPDLSAMDDSQQAFGIYTMGGLPARLPLERHRHCGGRARSRKWARALSSCTVAIRIAPAKRSNVCSPEFLGKYRRLRGPADLAGLTLIYDLSLDRQIGFVTWDAWLETVGTKAITARSGLKINNSAAVLQAAIDGRGVALARSEIRGR</sequence>